<organism evidence="1 2">
    <name type="scientific">Polaromonas aquatica</name>
    <dbReference type="NCBI Taxonomy" id="332657"/>
    <lineage>
        <taxon>Bacteria</taxon>
        <taxon>Pseudomonadati</taxon>
        <taxon>Pseudomonadota</taxon>
        <taxon>Betaproteobacteria</taxon>
        <taxon>Burkholderiales</taxon>
        <taxon>Comamonadaceae</taxon>
        <taxon>Polaromonas</taxon>
    </lineage>
</organism>
<protein>
    <submittedName>
        <fullName evidence="1">Uncharacterized protein</fullName>
    </submittedName>
</protein>
<proteinExistence type="predicted"/>
<sequence>MTFLANNTLSMNGLVLSSLTRALLIADVAGCVQLETDDTVLIKVLSPTQETCVYPPDLQAALEQARTEGASWLTISFMENHLIPENETIH</sequence>
<accession>A0ABW1TZL8</accession>
<gene>
    <name evidence="1" type="ORF">ACFQND_13195</name>
</gene>
<name>A0ABW1TZL8_9BURK</name>
<comment type="caution">
    <text evidence="1">The sequence shown here is derived from an EMBL/GenBank/DDBJ whole genome shotgun (WGS) entry which is preliminary data.</text>
</comment>
<keyword evidence="2" id="KW-1185">Reference proteome</keyword>
<reference evidence="2" key="1">
    <citation type="journal article" date="2019" name="Int. J. Syst. Evol. Microbiol.">
        <title>The Global Catalogue of Microorganisms (GCM) 10K type strain sequencing project: providing services to taxonomists for standard genome sequencing and annotation.</title>
        <authorList>
            <consortium name="The Broad Institute Genomics Platform"/>
            <consortium name="The Broad Institute Genome Sequencing Center for Infectious Disease"/>
            <person name="Wu L."/>
            <person name="Ma J."/>
        </authorList>
    </citation>
    <scope>NUCLEOTIDE SEQUENCE [LARGE SCALE GENOMIC DNA]</scope>
    <source>
        <strain evidence="2">CCUG 39402</strain>
    </source>
</reference>
<dbReference type="Proteomes" id="UP001596270">
    <property type="component" value="Unassembled WGS sequence"/>
</dbReference>
<evidence type="ECO:0000313" key="1">
    <source>
        <dbReference type="EMBL" id="MFC6282182.1"/>
    </source>
</evidence>
<dbReference type="EMBL" id="JBHSRS010000071">
    <property type="protein sequence ID" value="MFC6282182.1"/>
    <property type="molecule type" value="Genomic_DNA"/>
</dbReference>
<evidence type="ECO:0000313" key="2">
    <source>
        <dbReference type="Proteomes" id="UP001596270"/>
    </source>
</evidence>